<dbReference type="RefSeq" id="WP_257315967.1">
    <property type="nucleotide sequence ID" value="NZ_JANFDG010000016.1"/>
</dbReference>
<organism evidence="1 2">
    <name type="scientific">Shinella pollutisoli</name>
    <dbReference type="NCBI Taxonomy" id="2250594"/>
    <lineage>
        <taxon>Bacteria</taxon>
        <taxon>Pseudomonadati</taxon>
        <taxon>Pseudomonadota</taxon>
        <taxon>Alphaproteobacteria</taxon>
        <taxon>Hyphomicrobiales</taxon>
        <taxon>Rhizobiaceae</taxon>
        <taxon>Shinella</taxon>
    </lineage>
</organism>
<evidence type="ECO:0000313" key="2">
    <source>
        <dbReference type="Proteomes" id="UP001595377"/>
    </source>
</evidence>
<accession>A0ABV7DB48</accession>
<evidence type="ECO:0000313" key="1">
    <source>
        <dbReference type="EMBL" id="MFC3071589.1"/>
    </source>
</evidence>
<dbReference type="Proteomes" id="UP001595377">
    <property type="component" value="Unassembled WGS sequence"/>
</dbReference>
<reference evidence="2" key="1">
    <citation type="journal article" date="2019" name="Int. J. Syst. Evol. Microbiol.">
        <title>The Global Catalogue of Microorganisms (GCM) 10K type strain sequencing project: providing services to taxonomists for standard genome sequencing and annotation.</title>
        <authorList>
            <consortium name="The Broad Institute Genomics Platform"/>
            <consortium name="The Broad Institute Genome Sequencing Center for Infectious Disease"/>
            <person name="Wu L."/>
            <person name="Ma J."/>
        </authorList>
    </citation>
    <scope>NUCLEOTIDE SEQUENCE [LARGE SCALE GENOMIC DNA]</scope>
    <source>
        <strain evidence="2">KCTC 52677</strain>
    </source>
</reference>
<proteinExistence type="predicted"/>
<name>A0ABV7DB48_9HYPH</name>
<gene>
    <name evidence="1" type="ORF">ACFOHH_00555</name>
</gene>
<protein>
    <submittedName>
        <fullName evidence="1">Uncharacterized protein</fullName>
    </submittedName>
</protein>
<dbReference type="EMBL" id="JBHRSP010000001">
    <property type="protein sequence ID" value="MFC3071589.1"/>
    <property type="molecule type" value="Genomic_DNA"/>
</dbReference>
<sequence length="145" mass="16038">MSDDLENRDCGNPDCLACRMRRGERPMPSRVAEFEAAEMQVRQSVAADDGDGTKDKPVVIHVNEAGLIALAFLGRLERRSRRGGLHLVGEPLDLDDPTAMADALRYLSGMLVARLDEEFEACREGRHPLLFAPVERRAPDGSTLH</sequence>
<keyword evidence="2" id="KW-1185">Reference proteome</keyword>
<comment type="caution">
    <text evidence="1">The sequence shown here is derived from an EMBL/GenBank/DDBJ whole genome shotgun (WGS) entry which is preliminary data.</text>
</comment>